<dbReference type="Proteomes" id="UP000277204">
    <property type="component" value="Unassembled WGS sequence"/>
</dbReference>
<reference evidence="1 2" key="1">
    <citation type="submission" date="2018-11" db="EMBL/GenBank/DDBJ databases">
        <authorList>
            <consortium name="Pathogen Informatics"/>
        </authorList>
    </citation>
    <scope>NUCLEOTIDE SEQUENCE [LARGE SCALE GENOMIC DNA]</scope>
    <source>
        <strain evidence="1 2">Zambia</strain>
    </source>
</reference>
<dbReference type="AlphaFoldDB" id="A0A3P7XAI0"/>
<dbReference type="EMBL" id="UZAI01002332">
    <property type="protein sequence ID" value="VDO70496.1"/>
    <property type="molecule type" value="Genomic_DNA"/>
</dbReference>
<keyword evidence="2" id="KW-1185">Reference proteome</keyword>
<protein>
    <submittedName>
        <fullName evidence="1">Uncharacterized protein</fullName>
    </submittedName>
</protein>
<evidence type="ECO:0000313" key="1">
    <source>
        <dbReference type="EMBL" id="VDO70496.1"/>
    </source>
</evidence>
<sequence>MCVTDLKQLSLGHCGHALRSLRPPLIQFPFQAPPEETFHGVGNREVITALIPLTALKTTD</sequence>
<gene>
    <name evidence="1" type="ORF">SMRZ_LOCUS6318</name>
</gene>
<accession>A0A3P7XAI0</accession>
<organism evidence="1 2">
    <name type="scientific">Schistosoma margrebowiei</name>
    <dbReference type="NCBI Taxonomy" id="48269"/>
    <lineage>
        <taxon>Eukaryota</taxon>
        <taxon>Metazoa</taxon>
        <taxon>Spiralia</taxon>
        <taxon>Lophotrochozoa</taxon>
        <taxon>Platyhelminthes</taxon>
        <taxon>Trematoda</taxon>
        <taxon>Digenea</taxon>
        <taxon>Strigeidida</taxon>
        <taxon>Schistosomatoidea</taxon>
        <taxon>Schistosomatidae</taxon>
        <taxon>Schistosoma</taxon>
    </lineage>
</organism>
<evidence type="ECO:0000313" key="2">
    <source>
        <dbReference type="Proteomes" id="UP000277204"/>
    </source>
</evidence>
<name>A0A3P7XAI0_9TREM</name>
<proteinExistence type="predicted"/>